<dbReference type="PANTHER" id="PTHR33048">
    <property type="entry name" value="PTH11-LIKE INTEGRAL MEMBRANE PROTEIN (AFU_ORTHOLOGUE AFUA_5G11245)"/>
    <property type="match status" value="1"/>
</dbReference>
<keyword evidence="2 6" id="KW-0812">Transmembrane</keyword>
<dbReference type="Pfam" id="PF20684">
    <property type="entry name" value="Fung_rhodopsin"/>
    <property type="match status" value="1"/>
</dbReference>
<feature type="transmembrane region" description="Helical" evidence="6">
    <location>
        <begin position="57"/>
        <end position="78"/>
    </location>
</feature>
<evidence type="ECO:0000256" key="5">
    <source>
        <dbReference type="ARBA" id="ARBA00038359"/>
    </source>
</evidence>
<feature type="transmembrane region" description="Helical" evidence="6">
    <location>
        <begin position="193"/>
        <end position="214"/>
    </location>
</feature>
<protein>
    <recommendedName>
        <fullName evidence="7">Rhodopsin domain-containing protein</fullName>
    </recommendedName>
</protein>
<proteinExistence type="inferred from homology"/>
<dbReference type="AlphaFoldDB" id="A0A8H3E9M4"/>
<evidence type="ECO:0000256" key="6">
    <source>
        <dbReference type="SAM" id="Phobius"/>
    </source>
</evidence>
<dbReference type="InterPro" id="IPR052337">
    <property type="entry name" value="SAT4-like"/>
</dbReference>
<keyword evidence="3 6" id="KW-1133">Transmembrane helix</keyword>
<dbReference type="OrthoDB" id="444631at2759"/>
<keyword evidence="4 6" id="KW-0472">Membrane</keyword>
<feature type="transmembrane region" description="Helical" evidence="6">
    <location>
        <begin position="110"/>
        <end position="133"/>
    </location>
</feature>
<gene>
    <name evidence="8" type="ORF">GOMPHAMPRED_000033</name>
</gene>
<feature type="transmembrane region" description="Helical" evidence="6">
    <location>
        <begin position="23"/>
        <end position="45"/>
    </location>
</feature>
<feature type="transmembrane region" description="Helical" evidence="6">
    <location>
        <begin position="145"/>
        <end position="173"/>
    </location>
</feature>
<evidence type="ECO:0000256" key="1">
    <source>
        <dbReference type="ARBA" id="ARBA00004141"/>
    </source>
</evidence>
<feature type="transmembrane region" description="Helical" evidence="6">
    <location>
        <begin position="264"/>
        <end position="285"/>
    </location>
</feature>
<dbReference type="Proteomes" id="UP000664169">
    <property type="component" value="Unassembled WGS sequence"/>
</dbReference>
<feature type="domain" description="Rhodopsin" evidence="7">
    <location>
        <begin position="41"/>
        <end position="285"/>
    </location>
</feature>
<organism evidence="8 9">
    <name type="scientific">Gomphillus americanus</name>
    <dbReference type="NCBI Taxonomy" id="1940652"/>
    <lineage>
        <taxon>Eukaryota</taxon>
        <taxon>Fungi</taxon>
        <taxon>Dikarya</taxon>
        <taxon>Ascomycota</taxon>
        <taxon>Pezizomycotina</taxon>
        <taxon>Lecanoromycetes</taxon>
        <taxon>OSLEUM clade</taxon>
        <taxon>Ostropomycetidae</taxon>
        <taxon>Ostropales</taxon>
        <taxon>Graphidaceae</taxon>
        <taxon>Gomphilloideae</taxon>
        <taxon>Gomphillus</taxon>
    </lineage>
</organism>
<accession>A0A8H3E9M4</accession>
<feature type="transmembrane region" description="Helical" evidence="6">
    <location>
        <begin position="226"/>
        <end position="244"/>
    </location>
</feature>
<sequence>MANLTAIEPSIPLLYLGRIDRTAFTTSLIVLLALCWLTAAVRFYVRIGIQRAISIDDGFLIFGLCCLTASVGLLFSFLDKAYTEESFLMGQTTLALQAGFADISFDYHELVTIVLILAWLAISSVKLSFLFLFRRLIDRLGYILFYWWIVLVYVLAVSGYGAAVNVLSCPYFYGMDALRCTTDSGLRTALNYTISQIALDVAGDLMILVIPIYLIWKIKLGFKQKFWLSVSLCLTVVMIIFTIVRVSGVLTPSGKLDTLWDDFWNIISAEVGLIMTSATAFRVLYSSKTSTEGHKRASILDKSWISTFIRSSERMIIRAVQPRSRNSHGSAKLYDLTGDLDLSEHRKDLPRVELCTLPRAHMTGLRTAVGNAGRTHVSTSTESIMQNHWEEELEDPNKFKV</sequence>
<comment type="subcellular location">
    <subcellularLocation>
        <location evidence="1">Membrane</location>
        <topology evidence="1">Multi-pass membrane protein</topology>
    </subcellularLocation>
</comment>
<evidence type="ECO:0000313" key="8">
    <source>
        <dbReference type="EMBL" id="CAF9902921.1"/>
    </source>
</evidence>
<comment type="similarity">
    <text evidence="5">Belongs to the SAT4 family.</text>
</comment>
<evidence type="ECO:0000256" key="3">
    <source>
        <dbReference type="ARBA" id="ARBA00022989"/>
    </source>
</evidence>
<evidence type="ECO:0000259" key="7">
    <source>
        <dbReference type="Pfam" id="PF20684"/>
    </source>
</evidence>
<evidence type="ECO:0000313" key="9">
    <source>
        <dbReference type="Proteomes" id="UP000664169"/>
    </source>
</evidence>
<keyword evidence="9" id="KW-1185">Reference proteome</keyword>
<dbReference type="GO" id="GO:0016020">
    <property type="term" value="C:membrane"/>
    <property type="evidence" value="ECO:0007669"/>
    <property type="project" value="UniProtKB-SubCell"/>
</dbReference>
<comment type="caution">
    <text evidence="8">The sequence shown here is derived from an EMBL/GenBank/DDBJ whole genome shotgun (WGS) entry which is preliminary data.</text>
</comment>
<dbReference type="InterPro" id="IPR049326">
    <property type="entry name" value="Rhodopsin_dom_fungi"/>
</dbReference>
<reference evidence="8" key="1">
    <citation type="submission" date="2021-03" db="EMBL/GenBank/DDBJ databases">
        <authorList>
            <person name="Tagirdzhanova G."/>
        </authorList>
    </citation>
    <scope>NUCLEOTIDE SEQUENCE</scope>
</reference>
<dbReference type="PANTHER" id="PTHR33048:SF47">
    <property type="entry name" value="INTEGRAL MEMBRANE PROTEIN-RELATED"/>
    <property type="match status" value="1"/>
</dbReference>
<evidence type="ECO:0000256" key="4">
    <source>
        <dbReference type="ARBA" id="ARBA00023136"/>
    </source>
</evidence>
<name>A0A8H3E9M4_9LECA</name>
<evidence type="ECO:0000256" key="2">
    <source>
        <dbReference type="ARBA" id="ARBA00022692"/>
    </source>
</evidence>
<dbReference type="EMBL" id="CAJPDQ010000001">
    <property type="protein sequence ID" value="CAF9902921.1"/>
    <property type="molecule type" value="Genomic_DNA"/>
</dbReference>